<evidence type="ECO:0000313" key="1">
    <source>
        <dbReference type="EMBL" id="TDF72795.1"/>
    </source>
</evidence>
<dbReference type="Proteomes" id="UP000294588">
    <property type="component" value="Unassembled WGS sequence"/>
</dbReference>
<accession>A0AC61QIL7</accession>
<proteinExistence type="predicted"/>
<organism evidence="1 2">
    <name type="scientific">Candidatus Syntrophosphaera thermopropionivorans</name>
    <dbReference type="NCBI Taxonomy" id="2593015"/>
    <lineage>
        <taxon>Bacteria</taxon>
        <taxon>Pseudomonadati</taxon>
        <taxon>Candidatus Cloacimonadota</taxon>
        <taxon>Candidatus Cloacimonadia</taxon>
        <taxon>Candidatus Cloacimonadales</taxon>
        <taxon>Candidatus Cloacimonadaceae</taxon>
        <taxon>Candidatus Syntrophosphaera</taxon>
    </lineage>
</organism>
<evidence type="ECO:0000313" key="2">
    <source>
        <dbReference type="Proteomes" id="UP000294588"/>
    </source>
</evidence>
<sequence>MMKKWMIIVLAVSLVLISCASNKKEVQPEQVQKAEITTKIAILPLKALDSSSRYITKILTVRDLELTFNKYPNYTLLNMNETAAVYNESGNLDVEDIEKEELDNLAKQLGADVVIIATVSETRTDIFNISMRMYSTVSTDLKQISFNVGKEKTARWKALEEYMMKELDDFVSNEIDKLFNIAANHFNNGNYTTAEQILKQVIALKPEKVDAYYFLGNTYIKLEKIELAEQNFQKALEIDPQHQASLIALIDLYDKTNQPMKRIPLMERIAEESRDAETWFAVGNLYNQIGNKEKAKESYRKALAIDPEFTGAIVNLSIILFDEGSYNEAIPYLEKAFEKAPDNTFIAARLATAYQRSGRTQEAIDKYENVLAKDPNNIQAYLNLISIYRSNGNNTKAIEKINALKKVAPDNPYSYLNLAAIYLEQGKLNDAETNANITISKDPTLYQPYIILSSVYQSRGAESYNKYIDLDRQASRAVGKKALDLKKQRDTAKTTAINHYNKALNYLQTARNYTDDPEVLSDINSRIAYINQLLAQF</sequence>
<keyword evidence="2" id="KW-1185">Reference proteome</keyword>
<name>A0AC61QIL7_9BACT</name>
<protein>
    <submittedName>
        <fullName evidence="1">Tetratricopeptide repeat protein</fullName>
    </submittedName>
</protein>
<comment type="caution">
    <text evidence="1">The sequence shown here is derived from an EMBL/GenBank/DDBJ whole genome shotgun (WGS) entry which is preliminary data.</text>
</comment>
<gene>
    <name evidence="1" type="ORF">E0946_05115</name>
</gene>
<reference evidence="1" key="1">
    <citation type="submission" date="2019-03" db="EMBL/GenBank/DDBJ databases">
        <title>Candidatus Syntrophosphaera thermopropionivorans: a novel player in syntrophic propionate oxidation during anaerobic digestion.</title>
        <authorList>
            <person name="Dyksma S."/>
        </authorList>
    </citation>
    <scope>NUCLEOTIDE SEQUENCE</scope>
    <source>
        <strain evidence="1">W5</strain>
    </source>
</reference>
<dbReference type="EMBL" id="SMOG01000015">
    <property type="protein sequence ID" value="TDF72795.1"/>
    <property type="molecule type" value="Genomic_DNA"/>
</dbReference>